<dbReference type="GO" id="GO:0007165">
    <property type="term" value="P:signal transduction"/>
    <property type="evidence" value="ECO:0007669"/>
    <property type="project" value="TreeGrafter"/>
</dbReference>
<keyword evidence="2" id="KW-0472">Membrane</keyword>
<dbReference type="InterPro" id="IPR006876">
    <property type="entry name" value="LMBR1-like_membr_prot"/>
</dbReference>
<feature type="transmembrane region" description="Helical" evidence="2">
    <location>
        <begin position="168"/>
        <end position="189"/>
    </location>
</feature>
<keyword evidence="2" id="KW-0812">Transmembrane</keyword>
<comment type="similarity">
    <text evidence="1">Belongs to the LIMR family.</text>
</comment>
<feature type="transmembrane region" description="Helical" evidence="2">
    <location>
        <begin position="424"/>
        <end position="445"/>
    </location>
</feature>
<protein>
    <recommendedName>
        <fullName evidence="5">Protein LMBR1L</fullName>
    </recommendedName>
</protein>
<feature type="transmembrane region" description="Helical" evidence="2">
    <location>
        <begin position="124"/>
        <end position="147"/>
    </location>
</feature>
<dbReference type="AlphaFoldDB" id="A0A553P7R1"/>
<gene>
    <name evidence="3" type="ORF">TCAL_05840</name>
</gene>
<dbReference type="PANTHER" id="PTHR12625:SF0">
    <property type="entry name" value="PROTEIN LILIPOD"/>
    <property type="match status" value="1"/>
</dbReference>
<feature type="transmembrane region" description="Helical" evidence="2">
    <location>
        <begin position="72"/>
        <end position="96"/>
    </location>
</feature>
<keyword evidence="4" id="KW-1185">Reference proteome</keyword>
<dbReference type="STRING" id="6832.A0A553P7R1"/>
<feature type="transmembrane region" description="Helical" evidence="2">
    <location>
        <begin position="370"/>
        <end position="403"/>
    </location>
</feature>
<dbReference type="InterPro" id="IPR008075">
    <property type="entry name" value="LIMR"/>
</dbReference>
<keyword evidence="2" id="KW-1133">Transmembrane helix</keyword>
<dbReference type="PRINTS" id="PR01692">
    <property type="entry name" value="LIPOCALINIMR"/>
</dbReference>
<evidence type="ECO:0000256" key="2">
    <source>
        <dbReference type="SAM" id="Phobius"/>
    </source>
</evidence>
<name>A0A553P7R1_TIGCA</name>
<dbReference type="OrthoDB" id="5596951at2759"/>
<proteinExistence type="inferred from homology"/>
<feature type="transmembrane region" description="Helical" evidence="2">
    <location>
        <begin position="325"/>
        <end position="350"/>
    </location>
</feature>
<evidence type="ECO:0000313" key="3">
    <source>
        <dbReference type="EMBL" id="TRY73725.1"/>
    </source>
</evidence>
<dbReference type="GO" id="GO:0005886">
    <property type="term" value="C:plasma membrane"/>
    <property type="evidence" value="ECO:0007669"/>
    <property type="project" value="TreeGrafter"/>
</dbReference>
<organism evidence="3 4">
    <name type="scientific">Tigriopus californicus</name>
    <name type="common">Marine copepod</name>
    <dbReference type="NCBI Taxonomy" id="6832"/>
    <lineage>
        <taxon>Eukaryota</taxon>
        <taxon>Metazoa</taxon>
        <taxon>Ecdysozoa</taxon>
        <taxon>Arthropoda</taxon>
        <taxon>Crustacea</taxon>
        <taxon>Multicrustacea</taxon>
        <taxon>Hexanauplia</taxon>
        <taxon>Copepoda</taxon>
        <taxon>Harpacticoida</taxon>
        <taxon>Harpacticidae</taxon>
        <taxon>Tigriopus</taxon>
    </lineage>
</organism>
<evidence type="ECO:0000313" key="4">
    <source>
        <dbReference type="Proteomes" id="UP000318571"/>
    </source>
</evidence>
<dbReference type="OMA" id="QQRRTWW"/>
<feature type="transmembrane region" description="Helical" evidence="2">
    <location>
        <begin position="31"/>
        <end position="52"/>
    </location>
</feature>
<evidence type="ECO:0000256" key="1">
    <source>
        <dbReference type="ARBA" id="ARBA00010487"/>
    </source>
</evidence>
<accession>A0A553P7R1</accession>
<reference evidence="3 4" key="1">
    <citation type="journal article" date="2018" name="Nat. Ecol. Evol.">
        <title>Genomic signatures of mitonuclear coevolution across populations of Tigriopus californicus.</title>
        <authorList>
            <person name="Barreto F.S."/>
            <person name="Watson E.T."/>
            <person name="Lima T.G."/>
            <person name="Willett C.S."/>
            <person name="Edmands S."/>
            <person name="Li W."/>
            <person name="Burton R.S."/>
        </authorList>
    </citation>
    <scope>NUCLEOTIDE SEQUENCE [LARGE SCALE GENOMIC DNA]</scope>
    <source>
        <strain evidence="3 4">San Diego</strain>
    </source>
</reference>
<dbReference type="GO" id="GO:0004888">
    <property type="term" value="F:transmembrane signaling receptor activity"/>
    <property type="evidence" value="ECO:0007669"/>
    <property type="project" value="TreeGrafter"/>
</dbReference>
<feature type="transmembrane region" description="Helical" evidence="2">
    <location>
        <begin position="209"/>
        <end position="230"/>
    </location>
</feature>
<comment type="caution">
    <text evidence="3">The sequence shown here is derived from an EMBL/GenBank/DDBJ whole genome shotgun (WGS) entry which is preliminary data.</text>
</comment>
<evidence type="ECO:0008006" key="5">
    <source>
        <dbReference type="Google" id="ProtNLM"/>
    </source>
</evidence>
<dbReference type="EMBL" id="VCGU01000007">
    <property type="protein sequence ID" value="TRY73725.1"/>
    <property type="molecule type" value="Genomic_DNA"/>
</dbReference>
<dbReference type="Proteomes" id="UP000318571">
    <property type="component" value="Chromosome 3"/>
</dbReference>
<sequence>MDALLRDDPFYNPDQVHSPYEEEFNKGIREITILVLTGLGLYLGSYYFLNLWRQKRDTEEEFLPYSWEDDMVYKVSFCFCVFSLAVSVGAALLLPISTISNEILLHYPKSWYIKWLNSSLIQGIWNLIFILSNLSLFGLLPFAYLFCESEGLAFFGNKRGLLARAKETIVTLILLSLTVLGMMYVIAALVDHDRDSMDRILNVYSYLPFLYSCVSFLGVIMLLICTPLGFARLFTVVGDLVVRPTFMRNQDDDYFATKFEEESLKAKVANCKDKNFLQITPITNEERRRLRGDEIFAHFQKSLDEVTARRIQLERARNTPSWRRILGYPLVMMFVFALTTISLICVISNVGQIITGFRSLPVKPMKAPNVVLGSTSLSALGVFGVIIEVILIFYLMVTSLIGLYIIPPIGKIRPRREDTSLTRLILNCGLYVILSSALPLLSKILGITNFDLLGSFGEVKWLGNIYIVLFYNAVFAGTASFCLFNKFTARVRQEILRRIHLYLSTIFKRNIDAKFVASISPVTAGSSSPTSLKAE</sequence>
<dbReference type="Pfam" id="PF04791">
    <property type="entry name" value="LMBR1"/>
    <property type="match status" value="2"/>
</dbReference>
<dbReference type="PANTHER" id="PTHR12625">
    <property type="entry name" value="LIPOCALIN-1 INTERACTING MEMBRANE RECEPTOR LIMR"/>
    <property type="match status" value="1"/>
</dbReference>
<feature type="transmembrane region" description="Helical" evidence="2">
    <location>
        <begin position="465"/>
        <end position="484"/>
    </location>
</feature>